<dbReference type="InterPro" id="IPR006379">
    <property type="entry name" value="HAD-SF_hydro_IIB"/>
</dbReference>
<reference evidence="2 3" key="1">
    <citation type="submission" date="2022-04" db="EMBL/GenBank/DDBJ databases">
        <title>Human microbiome associated bacterial genomes.</title>
        <authorList>
            <person name="Sandstrom S."/>
            <person name="Salamzade R."/>
            <person name="Kalan L.R."/>
        </authorList>
    </citation>
    <scope>NUCLEOTIDE SEQUENCE [LARGE SCALE GENOMIC DNA]</scope>
    <source>
        <strain evidence="3">p3-SID767</strain>
    </source>
</reference>
<sequence>MTSQLQTPGGGMSASAAPTTESAEAALNHPVLDDAAAPQLAGTPVKLIASDIDGTILSYKLTASGAVSPRTVEAFQAASEAGVVVVLVTGRPVRNMRPVSDTLGEIGPVICSNGAVMYDLAQDRLVSSWPMQAEALFSAKDIILDLDPGAFFAAETLEHLHLEDGFAKDSLFYDDAKRKGAGIGEEQLLFGPLDETLERGTRGEVRTPDSEVGQDHVADRVVKLLVKTHSMDPDAFLAEVRRRAGHLVSVTHSAPGVSLLELAAKGINKAAGLQRFATSLGVNQQNVVAFGDMPNDIEMLQWVGTSWAVGSAHPMARAAANHVTSSCDDDGVAVIIEKLLGGQL</sequence>
<dbReference type="NCBIfam" id="TIGR00099">
    <property type="entry name" value="Cof-subfamily"/>
    <property type="match status" value="1"/>
</dbReference>
<evidence type="ECO:0000313" key="3">
    <source>
        <dbReference type="Proteomes" id="UP001205046"/>
    </source>
</evidence>
<name>A0ABT2HQ87_9MICC</name>
<comment type="caution">
    <text evidence="2">The sequence shown here is derived from an EMBL/GenBank/DDBJ whole genome shotgun (WGS) entry which is preliminary data.</text>
</comment>
<keyword evidence="2" id="KW-0378">Hydrolase</keyword>
<dbReference type="InterPro" id="IPR036412">
    <property type="entry name" value="HAD-like_sf"/>
</dbReference>
<gene>
    <name evidence="2" type="ORF">M3B43_05795</name>
</gene>
<dbReference type="GO" id="GO:0016787">
    <property type="term" value="F:hydrolase activity"/>
    <property type="evidence" value="ECO:0007669"/>
    <property type="project" value="UniProtKB-KW"/>
</dbReference>
<dbReference type="Pfam" id="PF08282">
    <property type="entry name" value="Hydrolase_3"/>
    <property type="match status" value="1"/>
</dbReference>
<dbReference type="Gene3D" id="3.40.50.1000">
    <property type="entry name" value="HAD superfamily/HAD-like"/>
    <property type="match status" value="1"/>
</dbReference>
<dbReference type="EMBL" id="JALXMO010000010">
    <property type="protein sequence ID" value="MCT1606843.1"/>
    <property type="molecule type" value="Genomic_DNA"/>
</dbReference>
<protein>
    <submittedName>
        <fullName evidence="2">Cof-type HAD-IIB family hydrolase</fullName>
    </submittedName>
</protein>
<dbReference type="CDD" id="cd07516">
    <property type="entry name" value="HAD_Pase"/>
    <property type="match status" value="1"/>
</dbReference>
<feature type="compositionally biased region" description="Low complexity" evidence="1">
    <location>
        <begin position="13"/>
        <end position="22"/>
    </location>
</feature>
<dbReference type="PANTHER" id="PTHR10000">
    <property type="entry name" value="PHOSPHOSERINE PHOSPHATASE"/>
    <property type="match status" value="1"/>
</dbReference>
<dbReference type="InterPro" id="IPR000150">
    <property type="entry name" value="Cof"/>
</dbReference>
<keyword evidence="3" id="KW-1185">Reference proteome</keyword>
<evidence type="ECO:0000256" key="1">
    <source>
        <dbReference type="SAM" id="MobiDB-lite"/>
    </source>
</evidence>
<dbReference type="NCBIfam" id="TIGR01484">
    <property type="entry name" value="HAD-SF-IIB"/>
    <property type="match status" value="1"/>
</dbReference>
<dbReference type="Gene3D" id="3.30.1240.10">
    <property type="match status" value="1"/>
</dbReference>
<accession>A0ABT2HQ87</accession>
<feature type="region of interest" description="Disordered" evidence="1">
    <location>
        <begin position="1"/>
        <end position="22"/>
    </location>
</feature>
<dbReference type="PROSITE" id="PS01228">
    <property type="entry name" value="COF_1"/>
    <property type="match status" value="1"/>
</dbReference>
<organism evidence="2 3">
    <name type="scientific">Nesterenkonia massiliensis</name>
    <dbReference type="NCBI Taxonomy" id="1232429"/>
    <lineage>
        <taxon>Bacteria</taxon>
        <taxon>Bacillati</taxon>
        <taxon>Actinomycetota</taxon>
        <taxon>Actinomycetes</taxon>
        <taxon>Micrococcales</taxon>
        <taxon>Micrococcaceae</taxon>
        <taxon>Nesterenkonia</taxon>
    </lineage>
</organism>
<dbReference type="InterPro" id="IPR023214">
    <property type="entry name" value="HAD_sf"/>
</dbReference>
<proteinExistence type="predicted"/>
<dbReference type="SUPFAM" id="SSF56784">
    <property type="entry name" value="HAD-like"/>
    <property type="match status" value="1"/>
</dbReference>
<dbReference type="Proteomes" id="UP001205046">
    <property type="component" value="Unassembled WGS sequence"/>
</dbReference>
<dbReference type="RefSeq" id="WP_260072911.1">
    <property type="nucleotide sequence ID" value="NZ_JALXMO010000010.1"/>
</dbReference>
<evidence type="ECO:0000313" key="2">
    <source>
        <dbReference type="EMBL" id="MCT1606843.1"/>
    </source>
</evidence>
<dbReference type="PANTHER" id="PTHR10000:SF8">
    <property type="entry name" value="HAD SUPERFAMILY HYDROLASE-LIKE, TYPE 3"/>
    <property type="match status" value="1"/>
</dbReference>